<dbReference type="Gene3D" id="3.30.420.610">
    <property type="entry name" value="LOTUS domain-like"/>
    <property type="match status" value="1"/>
</dbReference>
<dbReference type="Gene3D" id="3.40.50.1010">
    <property type="entry name" value="5'-nuclease"/>
    <property type="match status" value="1"/>
</dbReference>
<dbReference type="AlphaFoldDB" id="A0A1H2GTY0"/>
<dbReference type="InterPro" id="IPR025605">
    <property type="entry name" value="OST-HTH/LOTUS_dom"/>
</dbReference>
<dbReference type="InterPro" id="IPR041966">
    <property type="entry name" value="LOTUS-like"/>
</dbReference>
<proteinExistence type="predicted"/>
<dbReference type="RefSeq" id="WP_090195900.1">
    <property type="nucleotide sequence ID" value="NZ_LT629785.1"/>
</dbReference>
<dbReference type="PANTHER" id="PTHR35811">
    <property type="entry name" value="SLR1870 PROTEIN"/>
    <property type="match status" value="1"/>
</dbReference>
<dbReference type="InterPro" id="IPR021139">
    <property type="entry name" value="NYN"/>
</dbReference>
<protein>
    <submittedName>
        <fullName evidence="2">TIGR00288 family protein</fullName>
    </submittedName>
</protein>
<dbReference type="Proteomes" id="UP000243232">
    <property type="component" value="Chromosome I"/>
</dbReference>
<dbReference type="CDD" id="cd10146">
    <property type="entry name" value="LabA_like_C"/>
    <property type="match status" value="1"/>
</dbReference>
<gene>
    <name evidence="2" type="ORF">SAMN05216296_2540</name>
</gene>
<keyword evidence="3" id="KW-1185">Reference proteome</keyword>
<evidence type="ECO:0000313" key="3">
    <source>
        <dbReference type="Proteomes" id="UP000243232"/>
    </source>
</evidence>
<dbReference type="CDD" id="cd11297">
    <property type="entry name" value="PIN_LabA-like_N_1"/>
    <property type="match status" value="1"/>
</dbReference>
<evidence type="ECO:0000313" key="2">
    <source>
        <dbReference type="EMBL" id="SDU23137.1"/>
    </source>
</evidence>
<dbReference type="OrthoDB" id="9783963at2"/>
<accession>A0A1H2GTY0</accession>
<dbReference type="GO" id="GO:0004540">
    <property type="term" value="F:RNA nuclease activity"/>
    <property type="evidence" value="ECO:0007669"/>
    <property type="project" value="InterPro"/>
</dbReference>
<evidence type="ECO:0000259" key="1">
    <source>
        <dbReference type="PROSITE" id="PS51644"/>
    </source>
</evidence>
<name>A0A1H2GTY0_9PSED</name>
<reference evidence="3" key="1">
    <citation type="submission" date="2016-10" db="EMBL/GenBank/DDBJ databases">
        <authorList>
            <person name="Varghese N."/>
            <person name="Submissions S."/>
        </authorList>
    </citation>
    <scope>NUCLEOTIDE SEQUENCE [LARGE SCALE GENOMIC DNA]</scope>
    <source>
        <strain evidence="3">DSM 17875</strain>
    </source>
</reference>
<sequence>MHETNQRVAMFIDADNAPSRKVGHILAELASLGAVSIRRAYGNWKSTRLESWVDVLHEHAIQPVQQFDLVKGKNATDMAMAIDAMDVLYTKPIEVFCLVSSDCDFTPLVNRLRAEGKKVVGFGERKTPEPFVKACSRFLYLDDLEPVAEVVEAAEAPAKQALKGAADLAPAVLAQSAKKTANQLKGDTGLMNLLRNAVAFAEQDDGWAPLSIVGSRIGNQASFDSRNFGYAKLADLFAAIDLFEIKKINNHPYVRNKRREASAQGQR</sequence>
<organism evidence="2 3">
    <name type="scientific">Pseudomonas pohangensis</name>
    <dbReference type="NCBI Taxonomy" id="364197"/>
    <lineage>
        <taxon>Bacteria</taxon>
        <taxon>Pseudomonadati</taxon>
        <taxon>Pseudomonadota</taxon>
        <taxon>Gammaproteobacteria</taxon>
        <taxon>Pseudomonadales</taxon>
        <taxon>Pseudomonadaceae</taxon>
        <taxon>Pseudomonas</taxon>
    </lineage>
</organism>
<dbReference type="PROSITE" id="PS51644">
    <property type="entry name" value="HTH_OST"/>
    <property type="match status" value="1"/>
</dbReference>
<dbReference type="Pfam" id="PF01936">
    <property type="entry name" value="NYN"/>
    <property type="match status" value="1"/>
</dbReference>
<feature type="domain" description="HTH OST-type" evidence="1">
    <location>
        <begin position="186"/>
        <end position="258"/>
    </location>
</feature>
<dbReference type="STRING" id="364197.SAMN05216296_2540"/>
<dbReference type="PANTHER" id="PTHR35811:SF1">
    <property type="entry name" value="HTH OST-TYPE DOMAIN-CONTAINING PROTEIN"/>
    <property type="match status" value="1"/>
</dbReference>
<dbReference type="Pfam" id="PF12872">
    <property type="entry name" value="OST-HTH"/>
    <property type="match status" value="1"/>
</dbReference>
<dbReference type="EMBL" id="LT629785">
    <property type="protein sequence ID" value="SDU23137.1"/>
    <property type="molecule type" value="Genomic_DNA"/>
</dbReference>